<evidence type="ECO:0000313" key="1">
    <source>
        <dbReference type="Proteomes" id="UP000492821"/>
    </source>
</evidence>
<protein>
    <submittedName>
        <fullName evidence="2">Glycosyltransferase family 92 protein</fullName>
    </submittedName>
</protein>
<dbReference type="WBParaSite" id="Pan_g5131.t1">
    <property type="protein sequence ID" value="Pan_g5131.t1"/>
    <property type="gene ID" value="Pan_g5131"/>
</dbReference>
<proteinExistence type="predicted"/>
<dbReference type="AlphaFoldDB" id="A0A7E4VZ27"/>
<dbReference type="Proteomes" id="UP000492821">
    <property type="component" value="Unassembled WGS sequence"/>
</dbReference>
<organism evidence="1 2">
    <name type="scientific">Panagrellus redivivus</name>
    <name type="common">Microworm</name>
    <dbReference type="NCBI Taxonomy" id="6233"/>
    <lineage>
        <taxon>Eukaryota</taxon>
        <taxon>Metazoa</taxon>
        <taxon>Ecdysozoa</taxon>
        <taxon>Nematoda</taxon>
        <taxon>Chromadorea</taxon>
        <taxon>Rhabditida</taxon>
        <taxon>Tylenchina</taxon>
        <taxon>Panagrolaimomorpha</taxon>
        <taxon>Panagrolaimoidea</taxon>
        <taxon>Panagrolaimidae</taxon>
        <taxon>Panagrellus</taxon>
    </lineage>
</organism>
<sequence>MIQREDGKCFMRTKTVETVWIHWPAWAKKGYKMIDTDDVFNFMIHLRNWTAISDTKAINKSSLLYKTSVPLHNFIHSDKLAALSKASKEFIEEHAEPEFAALPADSVYYKLIEECYDDFFYSIGKQVTKCPGPARCKFPHNLKGVGCAIANSKTKHEVVNRNVVVHQVKGEKQMIINPDGCQ</sequence>
<accession>A0A7E4VZ27</accession>
<evidence type="ECO:0000313" key="2">
    <source>
        <dbReference type="WBParaSite" id="Pan_g5131.t1"/>
    </source>
</evidence>
<keyword evidence="1" id="KW-1185">Reference proteome</keyword>
<dbReference type="InterPro" id="IPR052012">
    <property type="entry name" value="GTase_92"/>
</dbReference>
<reference evidence="1" key="1">
    <citation type="journal article" date="2013" name="Genetics">
        <title>The draft genome and transcriptome of Panagrellus redivivus are shaped by the harsh demands of a free-living lifestyle.</title>
        <authorList>
            <person name="Srinivasan J."/>
            <person name="Dillman A.R."/>
            <person name="Macchietto M.G."/>
            <person name="Heikkinen L."/>
            <person name="Lakso M."/>
            <person name="Fracchia K.M."/>
            <person name="Antoshechkin I."/>
            <person name="Mortazavi A."/>
            <person name="Wong G."/>
            <person name="Sternberg P.W."/>
        </authorList>
    </citation>
    <scope>NUCLEOTIDE SEQUENCE [LARGE SCALE GENOMIC DNA]</scope>
    <source>
        <strain evidence="1">MT8872</strain>
    </source>
</reference>
<dbReference type="PANTHER" id="PTHR21645:SF2">
    <property type="entry name" value="GLYCOSYLTRANSFERASE FAMILY 92 PROTEIN F59C6.8"/>
    <property type="match status" value="1"/>
</dbReference>
<reference evidence="2" key="2">
    <citation type="submission" date="2020-10" db="UniProtKB">
        <authorList>
            <consortium name="WormBaseParasite"/>
        </authorList>
    </citation>
    <scope>IDENTIFICATION</scope>
</reference>
<name>A0A7E4VZ27_PANRE</name>
<dbReference type="PANTHER" id="PTHR21645">
    <property type="entry name" value="GLYCOSYLTRANSFERASE FAMILY 92 PROTEIN"/>
    <property type="match status" value="1"/>
</dbReference>